<evidence type="ECO:0000313" key="6">
    <source>
        <dbReference type="EMBL" id="MCD1653127.1"/>
    </source>
</evidence>
<accession>A0AAE3JH28</accession>
<organism evidence="6 7">
    <name type="scientific">Teretinema zuelzerae</name>
    <dbReference type="NCBI Taxonomy" id="156"/>
    <lineage>
        <taxon>Bacteria</taxon>
        <taxon>Pseudomonadati</taxon>
        <taxon>Spirochaetota</taxon>
        <taxon>Spirochaetia</taxon>
        <taxon>Spirochaetales</taxon>
        <taxon>Treponemataceae</taxon>
        <taxon>Teretinema</taxon>
    </lineage>
</organism>
<dbReference type="PANTHER" id="PTHR32305:SF15">
    <property type="entry name" value="PROTEIN RHSA-RELATED"/>
    <property type="match status" value="1"/>
</dbReference>
<proteinExistence type="predicted"/>
<dbReference type="InterPro" id="IPR022385">
    <property type="entry name" value="Rhs_assc_core"/>
</dbReference>
<dbReference type="NCBIfam" id="TIGR01643">
    <property type="entry name" value="YD_repeat_2x"/>
    <property type="match status" value="1"/>
</dbReference>
<feature type="compositionally biased region" description="Basic and acidic residues" evidence="3">
    <location>
        <begin position="88"/>
        <end position="117"/>
    </location>
</feature>
<keyword evidence="1" id="KW-0677">Repeat</keyword>
<dbReference type="InterPro" id="IPR050708">
    <property type="entry name" value="T6SS_VgrG/RHS"/>
</dbReference>
<dbReference type="Pfam" id="PF25023">
    <property type="entry name" value="TEN_YD-shell"/>
    <property type="match status" value="1"/>
</dbReference>
<feature type="region of interest" description="Disordered" evidence="3">
    <location>
        <begin position="1676"/>
        <end position="1713"/>
    </location>
</feature>
<feature type="chain" id="PRO_5042278225" description="Teneurin-like YD-shell domain-containing protein" evidence="4">
    <location>
        <begin position="23"/>
        <end position="1802"/>
    </location>
</feature>
<feature type="region of interest" description="Disordered" evidence="3">
    <location>
        <begin position="82"/>
        <end position="117"/>
    </location>
</feature>
<dbReference type="SUPFAM" id="SSF69322">
    <property type="entry name" value="Tricorn protease domain 2"/>
    <property type="match status" value="1"/>
</dbReference>
<feature type="coiled-coil region" evidence="2">
    <location>
        <begin position="202"/>
        <end position="236"/>
    </location>
</feature>
<feature type="region of interest" description="Disordered" evidence="3">
    <location>
        <begin position="42"/>
        <end position="68"/>
    </location>
</feature>
<dbReference type="Proteomes" id="UP001198163">
    <property type="component" value="Unassembled WGS sequence"/>
</dbReference>
<dbReference type="InterPro" id="IPR056823">
    <property type="entry name" value="TEN-like_YD-shell"/>
</dbReference>
<feature type="region of interest" description="Disordered" evidence="3">
    <location>
        <begin position="1486"/>
        <end position="1505"/>
    </location>
</feature>
<protein>
    <recommendedName>
        <fullName evidence="5">Teneurin-like YD-shell domain-containing protein</fullName>
    </recommendedName>
</protein>
<reference evidence="6" key="1">
    <citation type="submission" date="2021-08" db="EMBL/GenBank/DDBJ databases">
        <title>Comparative analyses of Brucepasteria parasyntrophica and Teretinema zuelzerae.</title>
        <authorList>
            <person name="Song Y."/>
            <person name="Brune A."/>
        </authorList>
    </citation>
    <scope>NUCLEOTIDE SEQUENCE</scope>
    <source>
        <strain evidence="6">DSM 1903</strain>
    </source>
</reference>
<keyword evidence="2" id="KW-0175">Coiled coil</keyword>
<dbReference type="Gene3D" id="2.180.10.10">
    <property type="entry name" value="RHS repeat-associated core"/>
    <property type="match status" value="3"/>
</dbReference>
<evidence type="ECO:0000256" key="2">
    <source>
        <dbReference type="SAM" id="Coils"/>
    </source>
</evidence>
<dbReference type="RefSeq" id="WP_230752020.1">
    <property type="nucleotide sequence ID" value="NZ_JAINWA010000001.1"/>
</dbReference>
<sequence>MKTPSKRILAAMLISWLTSAHAQNTPGQTYVSYDSVNGRTTYTVPGGEAESGGESGGSSAGDSTNADIAEAESIVSEAASLKTEVAAETDKSKEAAETAKAEVSEEKANADSDKAGDPVRITTGEFYLEESDFEFPRIYASNSPGGPSFGKGWFFFADSRIIRGVDIGALSAKNRIKSRIIDPLQEKWERADLLAARTASCADEAREAKRILNEALEEYELVRDQADRAMALASRNTLSWWSGLPIGWMGIGNDSLLLINPEGVPHIFIPDGAGEWKALDPDAARTDRIASIDRADALSAQGFVYTASDGASYRYDSNGLLIRAEKRNPYGDPLIREISRNTATGGIREIIDAYGYRYAVEGERQRIDAIVDPLGRKIVYNHGSDALSSVTDFENDSIGYGYSLGRLAEIVKPMNAKTKIIYGQTDRKGRPLVTETVNEEGHPEYFEYRPAERKTLWTSPDGDRKIIEWDELHRTVSIEESGKPTIRYIRDQATGDVLREESMQGTTVHEYDQRGNRTTTLYPDGSREILSFDENDRLVERLSRGGTLETYQWDAWGVSGVFREGRPLKTIERNQNGFIVKIVEDGKYIANIQRDAHNKPIRILQGAGDEIIQSDLAWDSAGRIISFIDGERRKIEWKYGRHAMIIFDQAGLETSWKWNSRKDIVEIIEKDTVGGETRKRETVFDKRHLPLKETLNGKEIARYAWTAKGKKASIIRGRLRTDFAYSIEGKEELTQTYAGSEPFRIVRTKELTPSGAIITVQDGSNRAQTLRYDSENRLLSKQSGNLAPESFAWDPDGSIARLETRLGGIVDLQGNKKTGEFKQFRNGELASRMVKSPAGKILEYTDENGSLVSNEYDSTGFLIRERRSAGFVSYERDKTGTAVSRNVFGADGELIESVSISRSHDLRSAVVLEGGIYRREYRLNGWGEVTGFADGENNLRSFDRDAFGRVEVETDPYGNETRYEYDDFGEISKIVYCDGSFEAYERNSAGLVVRETDAAGVSAEYDYDAGGRRISEYTRGGVRLSRTFDDSGRTQTLNRGDDNALVFNFEYSSDGKTIASKDASGNSMISVFDGFGRLVGETNRLHVSSTHRWDARSRAIEGIDGNGVKTSRRYISDGSKIIEETGGGGRIEIIKDAAGREIARGNDTTKIEFDFDQAGRIVGQKDALSGAEMQFFYDKAGRMIRAKGSGRDVRRRLGKNDEILELRDLSNGLTITFAYDARGREIRRTFANGIQIERGYDEAGRISWIREKKITGEILRAEAWAYDENGRRRLGVDEEGMITRYSWNSRGELVCAETPADAEGGDGLERVIFSPEDIRTAVSLMGKFLPGAAPSVSESQVVRKERYAYDQNGNMTEIRLGGSSIRMEYDAENRLTKRGEASFSYDKNGNLVKMFDLRNSLVCSYNDKNRMVRSVVADGMRNSIVSTDYAYDGYGRRSSIQDDGAGAMVASYIGTEFDMFSVKPVQSAAFATDDSSGSRYRWIGDAESSRSTSVPSPSGGETAHSLSSRELLTLGGFPAASSVDGANYYYGISVNESVASLSDESGAFQKLPRMNAFGGIDELASNSSLLGSSVFDHPSFVSKYRSPATSLMDFGYRDYAPSLARFTTPDPIRDGYNWYTYCASDPINFVDLWGLLLTLSVDKDSQKMTITFKDGQITSTKTINVTTAVVSKKNSKNNTTFNEDANRTQQTGDSTTHPTQFPNGTYDVTGTMKPSDSRFGETQFITNASQMLKNTEGNFVKDMGYNIHFTPLTNTNGCIGILNQADMDSLLSIHAMNVDTFDNRTIVNVFGNSTVGEGNKNK</sequence>
<name>A0AAE3JH28_9SPIR</name>
<evidence type="ECO:0000256" key="3">
    <source>
        <dbReference type="SAM" id="MobiDB-lite"/>
    </source>
</evidence>
<feature type="compositionally biased region" description="Polar residues" evidence="3">
    <location>
        <begin position="1681"/>
        <end position="1713"/>
    </location>
</feature>
<evidence type="ECO:0000259" key="5">
    <source>
        <dbReference type="Pfam" id="PF25023"/>
    </source>
</evidence>
<dbReference type="Pfam" id="PF05593">
    <property type="entry name" value="RHS_repeat"/>
    <property type="match status" value="1"/>
</dbReference>
<feature type="domain" description="Teneurin-like YD-shell" evidence="5">
    <location>
        <begin position="1343"/>
        <end position="1442"/>
    </location>
</feature>
<dbReference type="PANTHER" id="PTHR32305">
    <property type="match status" value="1"/>
</dbReference>
<dbReference type="NCBIfam" id="TIGR03696">
    <property type="entry name" value="Rhs_assc_core"/>
    <property type="match status" value="1"/>
</dbReference>
<gene>
    <name evidence="6" type="ORF">K7J14_00180</name>
</gene>
<evidence type="ECO:0000256" key="1">
    <source>
        <dbReference type="ARBA" id="ARBA00022737"/>
    </source>
</evidence>
<dbReference type="InterPro" id="IPR031325">
    <property type="entry name" value="RHS_repeat"/>
</dbReference>
<dbReference type="InterPro" id="IPR006530">
    <property type="entry name" value="YD"/>
</dbReference>
<dbReference type="EMBL" id="JAINWA010000001">
    <property type="protein sequence ID" value="MCD1653127.1"/>
    <property type="molecule type" value="Genomic_DNA"/>
</dbReference>
<evidence type="ECO:0000313" key="7">
    <source>
        <dbReference type="Proteomes" id="UP001198163"/>
    </source>
</evidence>
<feature type="signal peptide" evidence="4">
    <location>
        <begin position="1"/>
        <end position="22"/>
    </location>
</feature>
<feature type="compositionally biased region" description="Low complexity" evidence="3">
    <location>
        <begin position="1489"/>
        <end position="1498"/>
    </location>
</feature>
<keyword evidence="4" id="KW-0732">Signal</keyword>
<feature type="compositionally biased region" description="Gly residues" evidence="3">
    <location>
        <begin position="49"/>
        <end position="59"/>
    </location>
</feature>
<comment type="caution">
    <text evidence="6">The sequence shown here is derived from an EMBL/GenBank/DDBJ whole genome shotgun (WGS) entry which is preliminary data.</text>
</comment>
<evidence type="ECO:0000256" key="4">
    <source>
        <dbReference type="SAM" id="SignalP"/>
    </source>
</evidence>
<keyword evidence="7" id="KW-1185">Reference proteome</keyword>